<proteinExistence type="predicted"/>
<dbReference type="CDD" id="cd00064">
    <property type="entry name" value="FU"/>
    <property type="match status" value="1"/>
</dbReference>
<dbReference type="InterPro" id="IPR006212">
    <property type="entry name" value="Furin_repeat"/>
</dbReference>
<organism evidence="5 6">
    <name type="scientific">Paramecium sonneborni</name>
    <dbReference type="NCBI Taxonomy" id="65129"/>
    <lineage>
        <taxon>Eukaryota</taxon>
        <taxon>Sar</taxon>
        <taxon>Alveolata</taxon>
        <taxon>Ciliophora</taxon>
        <taxon>Intramacronucleata</taxon>
        <taxon>Oligohymenophorea</taxon>
        <taxon>Peniculida</taxon>
        <taxon>Parameciidae</taxon>
        <taxon>Paramecium</taxon>
    </lineage>
</organism>
<dbReference type="Proteomes" id="UP000692954">
    <property type="component" value="Unassembled WGS sequence"/>
</dbReference>
<keyword evidence="3" id="KW-0472">Membrane</keyword>
<feature type="transmembrane region" description="Helical" evidence="3">
    <location>
        <begin position="2696"/>
        <end position="2722"/>
    </location>
</feature>
<dbReference type="PANTHER" id="PTHR11319:SF35">
    <property type="entry name" value="OUTER MEMBRANE PROTEIN PMPC-RELATED"/>
    <property type="match status" value="1"/>
</dbReference>
<evidence type="ECO:0000256" key="2">
    <source>
        <dbReference type="SAM" id="Coils"/>
    </source>
</evidence>
<reference evidence="5" key="1">
    <citation type="submission" date="2021-01" db="EMBL/GenBank/DDBJ databases">
        <authorList>
            <consortium name="Genoscope - CEA"/>
            <person name="William W."/>
        </authorList>
    </citation>
    <scope>NUCLEOTIDE SEQUENCE</scope>
</reference>
<protein>
    <recommendedName>
        <fullName evidence="4">Laminin EGF-like domain-containing protein</fullName>
    </recommendedName>
</protein>
<keyword evidence="1" id="KW-0245">EGF-like domain</keyword>
<feature type="coiled-coil region" evidence="2">
    <location>
        <begin position="1347"/>
        <end position="1374"/>
    </location>
</feature>
<feature type="transmembrane region" description="Helical" evidence="3">
    <location>
        <begin position="2778"/>
        <end position="2802"/>
    </location>
</feature>
<feature type="transmembrane region" description="Helical" evidence="3">
    <location>
        <begin position="2919"/>
        <end position="2941"/>
    </location>
</feature>
<dbReference type="OrthoDB" id="293546at2759"/>
<keyword evidence="6" id="KW-1185">Reference proteome</keyword>
<accession>A0A8S1R358</accession>
<gene>
    <name evidence="5" type="ORF">PSON_ATCC_30995.1.T1300008</name>
</gene>
<evidence type="ECO:0000256" key="1">
    <source>
        <dbReference type="ARBA" id="ARBA00022536"/>
    </source>
</evidence>
<keyword evidence="3" id="KW-0812">Transmembrane</keyword>
<evidence type="ECO:0000313" key="6">
    <source>
        <dbReference type="Proteomes" id="UP000692954"/>
    </source>
</evidence>
<evidence type="ECO:0000256" key="3">
    <source>
        <dbReference type="SAM" id="Phobius"/>
    </source>
</evidence>
<dbReference type="InterPro" id="IPR002049">
    <property type="entry name" value="LE_dom"/>
</dbReference>
<dbReference type="PROSITE" id="PS01248">
    <property type="entry name" value="EGF_LAM_1"/>
    <property type="match status" value="1"/>
</dbReference>
<sequence>MFRRLAQLIVLVESSCEVFKTIITPDLGERLIEQDLSSLVQINYAWGVWTKYSQHYVLFEDLALQTQTMHILTEKQQDITYLVYYITLSKEEKSFTHSLYLFHGGTYQIRELQIDQYLGMDRWVFFYFCYQESFSNYNIFLYIQKDDVNVQMIEGGPFVIEIRNYKEYVIGGQSIFTRAFESSIKQELKQFSGQISSMDLREGLEYYYSDIPTFLDNIELDCQVYSCEEVIDILIISYMKSGSILRQPISYYGSKFMISGWVIINELAEQQNIESVLLRATLRYTYFQDKYQGDKALYWKYIQSSLNQNLNGFQITTYHYNQSEPLNQYQTQERDSWLILDPYYFEALTFWHWFVYQEGVDGTNNIRLTIYFGHGKQEKIFTMKQQHQDNAKLYFNIGGDNYNQNFNGQIRDLTFKYCYDNDTPNQKLCHISCKACYGPLETHCLTCEDASTSKRELSKSQCLCQEGYIDIGNQDCKIRGAILKNINIQEAIAQEDVGCQRYQFQVIINGNLHCLDCPGKITPFALYCIDCIQNPNLWYLNPICTTDYLMPFTNDTNYVFLKKERKAKDFQYYLINFDQMSQHPFLETCFGCFQQSNNSTINFIQKFTLDRIQNILCKNCYRSINGECIKFNMNCNQCDDNQLCITCEFNYTLFENQCLECPIECPNCKYNSTGYYCNNCITGYYFNSTLEQCQQCGQFCKVCIFSSVLNNLQCLRCIHDTDYFISVEKLNCRKKSLPNCELESSENYLVYFNQSYIMLTQQYSNSLDVVAFKETIPTFQICMKCENGYINKLLVQQHYECVTVESLSTIIPEELKVKVLESQNNNFQLALISKPQAPQLQFQIIYGDRVNSYSTLTMISNPITGIFCDDPNCLICVNNYIQEQQYCMQCYNGYYSNTFLGRCYQCPSSCSTCLEQSKIYQDAWKWQYKINYHFRSSLLDGQHSFNVFGTQVDPDNLEVICTSCPSNGILYNNKCYPKCNCDSCIIEDEIPVCISCKSLNTKTVYDGQCHLCPKFCELCREITQEEKLKINPYFQPTDITLQKYAQQCIKRQSELPAQGILYYDPTLGYEINCLNLEKKNCYLFLEIPINIYCSKQTFDQQYNRLETLEQQDDFLSKNALISNIFSTNPQNHFSVETDYLFHELNLKSVKLVRYILNLLPSTQDCIINKNSFISSNIRQNVFTVQFLELIFQSSNQMQIYMNDNVTLYEFTTVSLKNLQIIPISSTTSLNINNIYGGSFLFESIKIKNINENQFRIQILNPNSIIIKNFQILDSKLINLNGILNYKFTQQLSQNFVFKIDQLLIQNCQIINSKLIVQILDVGYGNQQLQVYNFKSSDNVYESSVLFYTEFNSQIREALNVIEQLNSENDNLTNSSLIIMPGALSVELVKISVSKGNFYFQTQLFKLPLFTISNMLILNNNFNDFNTRVITNRLDTLYKDNIQQNLLKLNQITFQNNNYVGSQVFIELIESNNFQNLEVHLNGLTIQSNLFTQSNYQGLITSSNSSLYFDLKQINIENVKIIRAYNLPEISINNAQKTILKNVTATLDNEFKINLLHQYVSCFQKNPNIGYGSMLQIYNSKAIQIDKLEIIGLIAINSPIIIVKSLEKTNIRYPENIEIISVNLINNTIILSKLSEQPSVISIISEQEQKISLKGIMAFNNHHHSYQEDQQFRQSSTIYIENPNSEIILRESIFSNNVITNNQGSNLVLISANINILDCSFNSQNDLQYSYLKDRLIWGYQSDEIVYIENLYPMFPINSKGGNAYFQIDSITLRNVSSYNSLALQGGAFYFLTQSNGRIVIEDCNFNFSQTNLLMKEKSQGGTLLIDASQSDLNLIIQNNTYSSSFSRQEGGAIFIEPSRVKNSILITKSIIQNVYSLANAFLKLPIIFTSNTLFLDVRILDLSIQNTYQGFLSYLGRIRDITQSEINFQTKNYLISIERGNITIKDCNIINLFDYGVLEILNAQSIKLENILMENFTLISGSILKFELNNKYMTNIEIFNVKLMTLQETIGDVKKPISIIPYIPPFFQKCFDQYTTPNSLQQLYDQKNSYIISLYNFYALISKRTKPAFIFQIDSINLNHFILIQKLHFQNIICSNCKGGLLRFTKIEEQLNQNLVYLQQIKMEDNICGIQSCLIVSSKDVISLRSFSQISSNRVLNEVERYYETKPVTVKIESSYFKNNTATYGGAVLISSISILITSCQFKMNQGKETGGAIYLDYHDKSQFLIFNTLFENNQANVGGAIFLENFALQSKDQTNIVFQNNKASLFSNNVADFPIKLSLKFGSKLLETKTIENKQNQIIQIIDIKKYYIGQKEIDLLMLPSGQAINEYQIFNEEKQEYIPLNLSLRIIPLDKENSQIKALDGSKCTLNGRQMSNNLEGEFQNNFISLTEVEFNTTSQDYNLDTLIVNFDPDQSQENYLQLEIMCNSIKIPIFDNQPPYLLKNYETNYKLRVNLQTFPCQRGEYKTQQGTCKLCDPNSYQYNTRAGEQCKIKDQIKMEKVSSARIMLRQKYWRPYENSENIEYCLNLPENCIGGWNPGNDLCSEAHIGALCEQCDLYNIRGQGSFSVSTIYKCGDCQNIGDNTIKVILISIWTMISIFLSVKGTIETVNKFIIQQKRIKLKIASVQDPRIGQGNVLIKVLTNYFQIIGVISTFQLQLPSVLQSSVRSVGNPTEAMSLSLDCFLIDITDIDIIYFRMIWALIMPLIYMLTFIFIYMIVVTLHFTKLNKSAFTTTAIYLFTYLQPTLIGGFISLMSFRYISNYYWIQGNVAYRYDTQQHFNWILTFILPSILCLGIIIPAYLFINLYRLREQLEQENTRKNFGYLYNEYSKTAYFWEIIKILQKGFIIIFLTFYEDLIIIKGALVFIIVFIYQLLTRKYRPYQFPKLNLIDELSTLICGTSIVLSITIYQANISENQEIILPFYICLILLNGTFIFYILWGILQAQLEDQQENLDKIRDKINKRFPKLIQSSQIMKKLLTNKGQQHQKIKLRYQKIKVYLLNFVHSHPGIYDIHTENDSHPEQFKPSSIKRNSNFKHEVRNLDQKPKTKNKVYPIDFEVKHQELKHDEKNEEIMIF</sequence>
<feature type="transmembrane region" description="Helical" evidence="3">
    <location>
        <begin position="2734"/>
        <end position="2758"/>
    </location>
</feature>
<feature type="transmembrane region" description="Helical" evidence="3">
    <location>
        <begin position="2885"/>
        <end position="2907"/>
    </location>
</feature>
<dbReference type="PANTHER" id="PTHR11319">
    <property type="entry name" value="G PROTEIN-COUPLED RECEPTOR-RELATED"/>
    <property type="match status" value="1"/>
</dbReference>
<keyword evidence="2" id="KW-0175">Coiled coil</keyword>
<feature type="transmembrane region" description="Helical" evidence="3">
    <location>
        <begin position="2855"/>
        <end position="2873"/>
    </location>
</feature>
<evidence type="ECO:0000259" key="4">
    <source>
        <dbReference type="PROSITE" id="PS01248"/>
    </source>
</evidence>
<name>A0A8S1R358_9CILI</name>
<comment type="caution">
    <text evidence="5">The sequence shown here is derived from an EMBL/GenBank/DDBJ whole genome shotgun (WGS) entry which is preliminary data.</text>
</comment>
<feature type="domain" description="Laminin EGF-like" evidence="4">
    <location>
        <begin position="665"/>
        <end position="700"/>
    </location>
</feature>
<keyword evidence="3" id="KW-1133">Transmembrane helix</keyword>
<dbReference type="EMBL" id="CAJJDN010000130">
    <property type="protein sequence ID" value="CAD8121080.1"/>
    <property type="molecule type" value="Genomic_DNA"/>
</dbReference>
<evidence type="ECO:0000313" key="5">
    <source>
        <dbReference type="EMBL" id="CAD8121080.1"/>
    </source>
</evidence>